<keyword evidence="2" id="KW-0479">Metal-binding</keyword>
<evidence type="ECO:0000256" key="6">
    <source>
        <dbReference type="ARBA" id="ARBA00037784"/>
    </source>
</evidence>
<evidence type="ECO:0000256" key="2">
    <source>
        <dbReference type="ARBA" id="ARBA00022723"/>
    </source>
</evidence>
<gene>
    <name evidence="14" type="ORF">A4X09_0g2966</name>
</gene>
<keyword evidence="4" id="KW-0862">Zinc</keyword>
<feature type="domain" description="A to I editase" evidence="13">
    <location>
        <begin position="68"/>
        <end position="494"/>
    </location>
</feature>
<proteinExistence type="inferred from homology"/>
<evidence type="ECO:0000256" key="1">
    <source>
        <dbReference type="ARBA" id="ARBA00022694"/>
    </source>
</evidence>
<comment type="caution">
    <text evidence="14">The sequence shown here is derived from an EMBL/GenBank/DDBJ whole genome shotgun (WGS) entry which is preliminary data.</text>
</comment>
<dbReference type="Pfam" id="PF02137">
    <property type="entry name" value="A_deamin"/>
    <property type="match status" value="1"/>
</dbReference>
<feature type="region of interest" description="Disordered" evidence="12">
    <location>
        <begin position="205"/>
        <end position="228"/>
    </location>
</feature>
<feature type="region of interest" description="Disordered" evidence="12">
    <location>
        <begin position="233"/>
        <end position="252"/>
    </location>
</feature>
<dbReference type="GO" id="GO:0043829">
    <property type="term" value="F:tRNA-specific adenosine-37 deaminase activity"/>
    <property type="evidence" value="ECO:0007669"/>
    <property type="project" value="UniProtKB-EC"/>
</dbReference>
<keyword evidence="3" id="KW-0378">Hydrolase</keyword>
<evidence type="ECO:0000256" key="5">
    <source>
        <dbReference type="ARBA" id="ARBA00037026"/>
    </source>
</evidence>
<evidence type="ECO:0000259" key="13">
    <source>
        <dbReference type="PROSITE" id="PS50141"/>
    </source>
</evidence>
<comment type="catalytic activity">
    <reaction evidence="11">
        <text>adenosine(37) in tRNA(Ala) + H2O + H(+) = inosine(37) in tRNA(Ala) + NH4(+)</text>
        <dbReference type="Rhea" id="RHEA:50968"/>
        <dbReference type="Rhea" id="RHEA-COMP:12855"/>
        <dbReference type="Rhea" id="RHEA-COMP:12856"/>
        <dbReference type="ChEBI" id="CHEBI:15377"/>
        <dbReference type="ChEBI" id="CHEBI:15378"/>
        <dbReference type="ChEBI" id="CHEBI:28938"/>
        <dbReference type="ChEBI" id="CHEBI:74411"/>
        <dbReference type="ChEBI" id="CHEBI:82852"/>
        <dbReference type="EC" id="3.5.4.34"/>
    </reaction>
</comment>
<reference evidence="14" key="2">
    <citation type="journal article" date="2019" name="IMA Fungus">
        <title>Genome sequencing and comparison of five Tilletia species to identify candidate genes for the detection of regulated species infecting wheat.</title>
        <authorList>
            <person name="Nguyen H.D.T."/>
            <person name="Sultana T."/>
            <person name="Kesanakurti P."/>
            <person name="Hambleton S."/>
        </authorList>
    </citation>
    <scope>NUCLEOTIDE SEQUENCE</scope>
    <source>
        <strain evidence="14">DAOMC 236422</strain>
    </source>
</reference>
<organism evidence="14 15">
    <name type="scientific">Tilletia walkeri</name>
    <dbReference type="NCBI Taxonomy" id="117179"/>
    <lineage>
        <taxon>Eukaryota</taxon>
        <taxon>Fungi</taxon>
        <taxon>Dikarya</taxon>
        <taxon>Basidiomycota</taxon>
        <taxon>Ustilaginomycotina</taxon>
        <taxon>Exobasidiomycetes</taxon>
        <taxon>Tilletiales</taxon>
        <taxon>Tilletiaceae</taxon>
        <taxon>Tilletia</taxon>
    </lineage>
</organism>
<dbReference type="PANTHER" id="PTHR46516:SF1">
    <property type="entry name" value="TRNA-SPECIFIC ADENOSINE DEAMINASE 1"/>
    <property type="match status" value="1"/>
</dbReference>
<dbReference type="GO" id="GO:0003723">
    <property type="term" value="F:RNA binding"/>
    <property type="evidence" value="ECO:0007669"/>
    <property type="project" value="InterPro"/>
</dbReference>
<dbReference type="Proteomes" id="UP000078113">
    <property type="component" value="Unassembled WGS sequence"/>
</dbReference>
<keyword evidence="1" id="KW-0819">tRNA processing</keyword>
<dbReference type="InterPro" id="IPR002466">
    <property type="entry name" value="A_deamin"/>
</dbReference>
<accession>A0A8X7N8U5</accession>
<evidence type="ECO:0000256" key="11">
    <source>
        <dbReference type="ARBA" id="ARBA00047635"/>
    </source>
</evidence>
<evidence type="ECO:0000256" key="10">
    <source>
        <dbReference type="ARBA" id="ARBA00041760"/>
    </source>
</evidence>
<comment type="cofactor">
    <cofactor evidence="5">
        <name>1D-myo-inositol hexakisphosphate</name>
        <dbReference type="ChEBI" id="CHEBI:58130"/>
    </cofactor>
</comment>
<evidence type="ECO:0000256" key="7">
    <source>
        <dbReference type="ARBA" id="ARBA00038326"/>
    </source>
</evidence>
<dbReference type="EMBL" id="LWDG02000097">
    <property type="protein sequence ID" value="KAE8269356.1"/>
    <property type="molecule type" value="Genomic_DNA"/>
</dbReference>
<dbReference type="PROSITE" id="PS50141">
    <property type="entry name" value="A_DEAMIN_EDITASE"/>
    <property type="match status" value="1"/>
</dbReference>
<evidence type="ECO:0000256" key="3">
    <source>
        <dbReference type="ARBA" id="ARBA00022801"/>
    </source>
</evidence>
<evidence type="ECO:0000313" key="15">
    <source>
        <dbReference type="Proteomes" id="UP000078113"/>
    </source>
</evidence>
<comment type="function">
    <text evidence="6">Specifically deaminates adenosine-37 to inosine in tRNA-Ala.</text>
</comment>
<evidence type="ECO:0000313" key="14">
    <source>
        <dbReference type="EMBL" id="KAE8269356.1"/>
    </source>
</evidence>
<dbReference type="EC" id="3.5.4.34" evidence="8"/>
<dbReference type="AlphaFoldDB" id="A0A8X7N8U5"/>
<name>A0A8X7N8U5_9BASI</name>
<sequence>MQETSRKVSLASVEKCHKQYEALPPRGAKPNRRTDGRREWTILSGLLLKIRDPSRQQDDDNDEIHLIALATGVKCSPLDRISAQGDILHDSHAEILTRRAARRWFLRRLSDENQHWDEDASEEPVRGEALHGIPRIFERIPEVVNRWRLRQKVQVLWYMSTLPCGDASTAHLQMNRSARYQSEREEMTLSDGLEVERTDLALHPHVFRPNGSESSSKREDTVASSEVVRGRANATSLSTLRTKPGRPDSLPSASLSCSDKLASYVALGLQGSLLSALVEPIIPSAFIIGFVPNDQIPLSTEEQGKALQQDCQRALWDRLGVCFDSEIGFDNAKPRKPPTITLIPNPGFCHSKESVECAVRAELGPHQAWDDVEPVPAAGSVTWIRTERSKGNQENVVAGLKMGASPAKKKGQELLPLHASRRSTLCKLNWYREFLQVDTELRRRKDEEAGGLPTQRDSYFGAKNDSDNQHVLAYRRRKLHLRGWLSGPATSDPSWVESAAQRRHRQDREWQSIKSFVGSSGWTVAELEATRLASAVEIHSAESSGDVLVHEPRTESPFFGWLVLGSRAESFDSEGMLRSTTQPSRNSSRSP</sequence>
<dbReference type="SMART" id="SM00552">
    <property type="entry name" value="ADEAMc"/>
    <property type="match status" value="1"/>
</dbReference>
<evidence type="ECO:0000256" key="12">
    <source>
        <dbReference type="SAM" id="MobiDB-lite"/>
    </source>
</evidence>
<reference evidence="14" key="1">
    <citation type="submission" date="2016-04" db="EMBL/GenBank/DDBJ databases">
        <authorList>
            <person name="Nguyen H.D."/>
            <person name="Samba Siva P."/>
            <person name="Cullis J."/>
            <person name="Levesque C.A."/>
            <person name="Hambleton S."/>
        </authorList>
    </citation>
    <scope>NUCLEOTIDE SEQUENCE</scope>
    <source>
        <strain evidence="14">DAOMC 236422</strain>
    </source>
</reference>
<dbReference type="GO" id="GO:0008033">
    <property type="term" value="P:tRNA processing"/>
    <property type="evidence" value="ECO:0007669"/>
    <property type="project" value="UniProtKB-KW"/>
</dbReference>
<keyword evidence="15" id="KW-1185">Reference proteome</keyword>
<dbReference type="GO" id="GO:0046872">
    <property type="term" value="F:metal ion binding"/>
    <property type="evidence" value="ECO:0007669"/>
    <property type="project" value="UniProtKB-KW"/>
</dbReference>
<evidence type="ECO:0000256" key="9">
    <source>
        <dbReference type="ARBA" id="ARBA00040502"/>
    </source>
</evidence>
<feature type="region of interest" description="Disordered" evidence="12">
    <location>
        <begin position="444"/>
        <end position="463"/>
    </location>
</feature>
<evidence type="ECO:0000256" key="8">
    <source>
        <dbReference type="ARBA" id="ARBA00038940"/>
    </source>
</evidence>
<evidence type="ECO:0000256" key="4">
    <source>
        <dbReference type="ARBA" id="ARBA00022833"/>
    </source>
</evidence>
<protein>
    <recommendedName>
        <fullName evidence="9">tRNA-specific adenosine deaminase 1</fullName>
        <ecNumber evidence="8">3.5.4.34</ecNumber>
    </recommendedName>
    <alternativeName>
        <fullName evidence="10">tRNA-specific adenosine-37 deaminase</fullName>
    </alternativeName>
</protein>
<comment type="similarity">
    <text evidence="7">Belongs to the ADAT1 family.</text>
</comment>
<dbReference type="PANTHER" id="PTHR46516">
    <property type="entry name" value="TRNA-SPECIFIC ADENOSINE DEAMINASE 1"/>
    <property type="match status" value="1"/>
</dbReference>